<protein>
    <submittedName>
        <fullName evidence="8">Sigma-70 family RNA polymerase sigma factor</fullName>
    </submittedName>
</protein>
<dbReference type="InterPro" id="IPR014284">
    <property type="entry name" value="RNA_pol_sigma-70_dom"/>
</dbReference>
<evidence type="ECO:0000256" key="4">
    <source>
        <dbReference type="ARBA" id="ARBA00023125"/>
    </source>
</evidence>
<feature type="domain" description="RNA polymerase sigma-70 region 2" evidence="6">
    <location>
        <begin position="17"/>
        <end position="81"/>
    </location>
</feature>
<dbReference type="InterPro" id="IPR036388">
    <property type="entry name" value="WH-like_DNA-bd_sf"/>
</dbReference>
<organism evidence="8 9">
    <name type="scientific">Candidatus Nephthysia bennettiae</name>
    <dbReference type="NCBI Taxonomy" id="3127016"/>
    <lineage>
        <taxon>Bacteria</taxon>
        <taxon>Bacillati</taxon>
        <taxon>Candidatus Dormiibacterota</taxon>
        <taxon>Candidatus Dormibacteria</taxon>
        <taxon>Candidatus Dormibacterales</taxon>
        <taxon>Candidatus Dormibacteraceae</taxon>
        <taxon>Candidatus Nephthysia</taxon>
    </lineage>
</organism>
<comment type="caution">
    <text evidence="8">The sequence shown here is derived from an EMBL/GenBank/DDBJ whole genome shotgun (WGS) entry which is preliminary data.</text>
</comment>
<feature type="domain" description="RNA polymerase sigma-70 region 4" evidence="7">
    <location>
        <begin position="113"/>
        <end position="159"/>
    </location>
</feature>
<dbReference type="Gene3D" id="1.10.1740.10">
    <property type="match status" value="1"/>
</dbReference>
<dbReference type="Proteomes" id="UP000612893">
    <property type="component" value="Unassembled WGS sequence"/>
</dbReference>
<keyword evidence="5" id="KW-0804">Transcription</keyword>
<dbReference type="NCBIfam" id="TIGR02937">
    <property type="entry name" value="sigma70-ECF"/>
    <property type="match status" value="1"/>
</dbReference>
<evidence type="ECO:0000313" key="8">
    <source>
        <dbReference type="EMBL" id="MBJ7598731.1"/>
    </source>
</evidence>
<evidence type="ECO:0000313" key="9">
    <source>
        <dbReference type="Proteomes" id="UP000612893"/>
    </source>
</evidence>
<dbReference type="GO" id="GO:0016987">
    <property type="term" value="F:sigma factor activity"/>
    <property type="evidence" value="ECO:0007669"/>
    <property type="project" value="UniProtKB-KW"/>
</dbReference>
<dbReference type="InterPro" id="IPR013325">
    <property type="entry name" value="RNA_pol_sigma_r2"/>
</dbReference>
<evidence type="ECO:0000259" key="6">
    <source>
        <dbReference type="Pfam" id="PF04542"/>
    </source>
</evidence>
<proteinExistence type="inferred from homology"/>
<evidence type="ECO:0000256" key="5">
    <source>
        <dbReference type="ARBA" id="ARBA00023163"/>
    </source>
</evidence>
<dbReference type="PANTHER" id="PTHR43133">
    <property type="entry name" value="RNA POLYMERASE ECF-TYPE SIGMA FACTO"/>
    <property type="match status" value="1"/>
</dbReference>
<dbReference type="PANTHER" id="PTHR43133:SF62">
    <property type="entry name" value="RNA POLYMERASE SIGMA FACTOR SIGZ"/>
    <property type="match status" value="1"/>
</dbReference>
<keyword evidence="3" id="KW-0731">Sigma factor</keyword>
<dbReference type="SUPFAM" id="SSF88659">
    <property type="entry name" value="Sigma3 and sigma4 domains of RNA polymerase sigma factors"/>
    <property type="match status" value="1"/>
</dbReference>
<dbReference type="CDD" id="cd06171">
    <property type="entry name" value="Sigma70_r4"/>
    <property type="match status" value="1"/>
</dbReference>
<dbReference type="GO" id="GO:0003677">
    <property type="term" value="F:DNA binding"/>
    <property type="evidence" value="ECO:0007669"/>
    <property type="project" value="UniProtKB-KW"/>
</dbReference>
<keyword evidence="2" id="KW-0805">Transcription regulation</keyword>
<accession>A0A934N7P0</accession>
<keyword evidence="9" id="KW-1185">Reference proteome</keyword>
<comment type="similarity">
    <text evidence="1">Belongs to the sigma-70 factor family. ECF subfamily.</text>
</comment>
<dbReference type="AlphaFoldDB" id="A0A934N7P0"/>
<evidence type="ECO:0000256" key="3">
    <source>
        <dbReference type="ARBA" id="ARBA00023082"/>
    </source>
</evidence>
<keyword evidence="4" id="KW-0238">DNA-binding</keyword>
<evidence type="ECO:0000259" key="7">
    <source>
        <dbReference type="Pfam" id="PF04545"/>
    </source>
</evidence>
<dbReference type="InterPro" id="IPR013324">
    <property type="entry name" value="RNA_pol_sigma_r3/r4-like"/>
</dbReference>
<dbReference type="EMBL" id="JAEKNR010000124">
    <property type="protein sequence ID" value="MBJ7598731.1"/>
    <property type="molecule type" value="Genomic_DNA"/>
</dbReference>
<dbReference type="InterPro" id="IPR007630">
    <property type="entry name" value="RNA_pol_sigma70_r4"/>
</dbReference>
<reference evidence="8" key="1">
    <citation type="submission" date="2020-10" db="EMBL/GenBank/DDBJ databases">
        <title>Ca. Dormibacterota MAGs.</title>
        <authorList>
            <person name="Montgomery K."/>
        </authorList>
    </citation>
    <scope>NUCLEOTIDE SEQUENCE [LARGE SCALE GENOMIC DNA]</scope>
    <source>
        <strain evidence="8">SC8812_S17_10</strain>
    </source>
</reference>
<dbReference type="Gene3D" id="1.10.10.10">
    <property type="entry name" value="Winged helix-like DNA-binding domain superfamily/Winged helix DNA-binding domain"/>
    <property type="match status" value="1"/>
</dbReference>
<dbReference type="InterPro" id="IPR039425">
    <property type="entry name" value="RNA_pol_sigma-70-like"/>
</dbReference>
<dbReference type="InterPro" id="IPR007627">
    <property type="entry name" value="RNA_pol_sigma70_r2"/>
</dbReference>
<sequence length="171" mass="19476">MGAVGGAGREDAFREVYRRYERRLYGLGLSLLGDAGLAEELVQETAIRLWRSAPRFDPGRGSPSAFVFTIARRMAVDIWRRPSSRPLLPEVEVDPNREDEFDKLVRSLTVRDALDSLSDQHREVLELSYRGDLTQAQIADRLGVPLGTVKSRTYNALRSFKRALEERELRD</sequence>
<evidence type="ECO:0000256" key="2">
    <source>
        <dbReference type="ARBA" id="ARBA00023015"/>
    </source>
</evidence>
<dbReference type="SUPFAM" id="SSF88946">
    <property type="entry name" value="Sigma2 domain of RNA polymerase sigma factors"/>
    <property type="match status" value="1"/>
</dbReference>
<dbReference type="Pfam" id="PF04545">
    <property type="entry name" value="Sigma70_r4"/>
    <property type="match status" value="1"/>
</dbReference>
<gene>
    <name evidence="8" type="ORF">JF922_11695</name>
</gene>
<dbReference type="Pfam" id="PF04542">
    <property type="entry name" value="Sigma70_r2"/>
    <property type="match status" value="1"/>
</dbReference>
<name>A0A934N7P0_9BACT</name>
<evidence type="ECO:0000256" key="1">
    <source>
        <dbReference type="ARBA" id="ARBA00010641"/>
    </source>
</evidence>